<evidence type="ECO:0000256" key="6">
    <source>
        <dbReference type="ARBA" id="ARBA00022884"/>
    </source>
</evidence>
<evidence type="ECO:0000256" key="4">
    <source>
        <dbReference type="ARBA" id="ARBA00022741"/>
    </source>
</evidence>
<feature type="binding site" evidence="9">
    <location>
        <begin position="10"/>
        <end position="17"/>
    </location>
    <ligand>
        <name>ATP</name>
        <dbReference type="ChEBI" id="CHEBI:30616"/>
    </ligand>
</feature>
<comment type="catalytic activity">
    <reaction evidence="8 9">
        <text>S-sulfanyl-L-cysteinyl-[protein] + uridine(34) in tRNA + AH2 + ATP = 2-thiouridine(34) in tRNA + L-cysteinyl-[protein] + A + AMP + diphosphate + H(+)</text>
        <dbReference type="Rhea" id="RHEA:47032"/>
        <dbReference type="Rhea" id="RHEA-COMP:10131"/>
        <dbReference type="Rhea" id="RHEA-COMP:11726"/>
        <dbReference type="Rhea" id="RHEA-COMP:11727"/>
        <dbReference type="Rhea" id="RHEA-COMP:11728"/>
        <dbReference type="ChEBI" id="CHEBI:13193"/>
        <dbReference type="ChEBI" id="CHEBI:15378"/>
        <dbReference type="ChEBI" id="CHEBI:17499"/>
        <dbReference type="ChEBI" id="CHEBI:29950"/>
        <dbReference type="ChEBI" id="CHEBI:30616"/>
        <dbReference type="ChEBI" id="CHEBI:33019"/>
        <dbReference type="ChEBI" id="CHEBI:61963"/>
        <dbReference type="ChEBI" id="CHEBI:65315"/>
        <dbReference type="ChEBI" id="CHEBI:87170"/>
        <dbReference type="ChEBI" id="CHEBI:456215"/>
        <dbReference type="EC" id="2.8.1.13"/>
    </reaction>
</comment>
<dbReference type="GO" id="GO:0005737">
    <property type="term" value="C:cytoplasm"/>
    <property type="evidence" value="ECO:0007669"/>
    <property type="project" value="UniProtKB-SubCell"/>
</dbReference>
<dbReference type="SUPFAM" id="SSF52402">
    <property type="entry name" value="Adenine nucleotide alpha hydrolases-like"/>
    <property type="match status" value="1"/>
</dbReference>
<feature type="region of interest" description="Interaction with tRNA" evidence="9">
    <location>
        <begin position="354"/>
        <end position="355"/>
    </location>
</feature>
<keyword evidence="3 9" id="KW-0819">tRNA processing</keyword>
<feature type="domain" description="tRNA-specific 2-thiouridylase MnmA-like central" evidence="11">
    <location>
        <begin position="268"/>
        <end position="320"/>
    </location>
</feature>
<organism evidence="12 13">
    <name type="scientific">Rubricoccus marinus</name>
    <dbReference type="NCBI Taxonomy" id="716817"/>
    <lineage>
        <taxon>Bacteria</taxon>
        <taxon>Pseudomonadati</taxon>
        <taxon>Rhodothermota</taxon>
        <taxon>Rhodothermia</taxon>
        <taxon>Rhodothermales</taxon>
        <taxon>Rubricoccaceae</taxon>
        <taxon>Rubricoccus</taxon>
    </lineage>
</organism>
<dbReference type="InterPro" id="IPR014729">
    <property type="entry name" value="Rossmann-like_a/b/a_fold"/>
</dbReference>
<proteinExistence type="inferred from homology"/>
<dbReference type="InterPro" id="IPR046884">
    <property type="entry name" value="MnmA-like_central"/>
</dbReference>
<evidence type="ECO:0000256" key="9">
    <source>
        <dbReference type="HAMAP-Rule" id="MF_00144"/>
    </source>
</evidence>
<dbReference type="GO" id="GO:0005524">
    <property type="term" value="F:ATP binding"/>
    <property type="evidence" value="ECO:0007669"/>
    <property type="project" value="UniProtKB-KW"/>
</dbReference>
<feature type="binding site" evidence="9">
    <location>
        <position position="141"/>
    </location>
    <ligand>
        <name>ATP</name>
        <dbReference type="ChEBI" id="CHEBI:30616"/>
    </ligand>
</feature>
<dbReference type="Pfam" id="PF03054">
    <property type="entry name" value="tRNA_Me_trans"/>
    <property type="match status" value="1"/>
</dbReference>
<dbReference type="Proteomes" id="UP000216446">
    <property type="component" value="Unassembled WGS sequence"/>
</dbReference>
<dbReference type="Gene3D" id="2.30.30.280">
    <property type="entry name" value="Adenine nucleotide alpha hydrolases-like domains"/>
    <property type="match status" value="1"/>
</dbReference>
<dbReference type="Pfam" id="PF20259">
    <property type="entry name" value="tRNA_Me_trans_M"/>
    <property type="match status" value="1"/>
</dbReference>
<evidence type="ECO:0000256" key="2">
    <source>
        <dbReference type="ARBA" id="ARBA00022679"/>
    </source>
</evidence>
<accession>A0A259U0C3</accession>
<keyword evidence="5 9" id="KW-0067">ATP-binding</keyword>
<feature type="region of interest" description="Interaction with tRNA" evidence="9">
    <location>
        <begin position="194"/>
        <end position="196"/>
    </location>
</feature>
<evidence type="ECO:0000256" key="1">
    <source>
        <dbReference type="ARBA" id="ARBA00022555"/>
    </source>
</evidence>
<dbReference type="Gene3D" id="2.40.30.10">
    <property type="entry name" value="Translation factors"/>
    <property type="match status" value="1"/>
</dbReference>
<dbReference type="Gene3D" id="3.40.50.620">
    <property type="entry name" value="HUPs"/>
    <property type="match status" value="1"/>
</dbReference>
<dbReference type="GO" id="GO:0103016">
    <property type="term" value="F:tRNA-uridine 2-sulfurtransferase activity"/>
    <property type="evidence" value="ECO:0007669"/>
    <property type="project" value="UniProtKB-EC"/>
</dbReference>
<feature type="active site" description="Nucleophile" evidence="9">
    <location>
        <position position="117"/>
    </location>
</feature>
<dbReference type="PANTHER" id="PTHR11933:SF5">
    <property type="entry name" value="MITOCHONDRIAL TRNA-SPECIFIC 2-THIOURIDYLASE 1"/>
    <property type="match status" value="1"/>
</dbReference>
<keyword evidence="2 9" id="KW-0808">Transferase</keyword>
<evidence type="ECO:0000259" key="11">
    <source>
        <dbReference type="Pfam" id="PF20259"/>
    </source>
</evidence>
<evidence type="ECO:0000256" key="8">
    <source>
        <dbReference type="ARBA" id="ARBA00051542"/>
    </source>
</evidence>
<dbReference type="RefSeq" id="WP_094548719.1">
    <property type="nucleotide sequence ID" value="NZ_MQWB01000001.1"/>
</dbReference>
<dbReference type="EC" id="2.8.1.13" evidence="9"/>
<comment type="subcellular location">
    <subcellularLocation>
        <location evidence="9">Cytoplasm</location>
    </subcellularLocation>
</comment>
<evidence type="ECO:0000256" key="7">
    <source>
        <dbReference type="ARBA" id="ARBA00023157"/>
    </source>
</evidence>
<comment type="caution">
    <text evidence="12">The sequence shown here is derived from an EMBL/GenBank/DDBJ whole genome shotgun (WGS) entry which is preliminary data.</text>
</comment>
<evidence type="ECO:0000256" key="5">
    <source>
        <dbReference type="ARBA" id="ARBA00022840"/>
    </source>
</evidence>
<dbReference type="EMBL" id="MQWB01000001">
    <property type="protein sequence ID" value="OZC03400.1"/>
    <property type="molecule type" value="Genomic_DNA"/>
</dbReference>
<keyword evidence="13" id="KW-1185">Reference proteome</keyword>
<dbReference type="InterPro" id="IPR046885">
    <property type="entry name" value="MnmA-like_C"/>
</dbReference>
<feature type="binding site" evidence="9">
    <location>
        <position position="36"/>
    </location>
    <ligand>
        <name>ATP</name>
        <dbReference type="ChEBI" id="CHEBI:30616"/>
    </ligand>
</feature>
<evidence type="ECO:0000313" key="13">
    <source>
        <dbReference type="Proteomes" id="UP000216446"/>
    </source>
</evidence>
<dbReference type="AlphaFoldDB" id="A0A259U0C3"/>
<dbReference type="GO" id="GO:0000049">
    <property type="term" value="F:tRNA binding"/>
    <property type="evidence" value="ECO:0007669"/>
    <property type="project" value="UniProtKB-KW"/>
</dbReference>
<dbReference type="HAMAP" id="MF_00144">
    <property type="entry name" value="tRNA_thiouridyl_MnmA"/>
    <property type="match status" value="1"/>
</dbReference>
<gene>
    <name evidence="9" type="primary">mnmA</name>
    <name evidence="12" type="ORF">BSZ36_10655</name>
</gene>
<protein>
    <recommendedName>
        <fullName evidence="9">tRNA-specific 2-thiouridylase MnmA</fullName>
        <ecNumber evidence="9">2.8.1.13</ecNumber>
    </recommendedName>
</protein>
<feature type="active site" description="Cysteine persulfide intermediate" evidence="9">
    <location>
        <position position="245"/>
    </location>
</feature>
<evidence type="ECO:0000256" key="3">
    <source>
        <dbReference type="ARBA" id="ARBA00022694"/>
    </source>
</evidence>
<dbReference type="PANTHER" id="PTHR11933">
    <property type="entry name" value="TRNA 5-METHYLAMINOMETHYL-2-THIOURIDYLATE -METHYLTRANSFERASE"/>
    <property type="match status" value="1"/>
</dbReference>
<dbReference type="OrthoDB" id="9800696at2"/>
<keyword evidence="1 9" id="KW-0820">tRNA-binding</keyword>
<evidence type="ECO:0000259" key="10">
    <source>
        <dbReference type="Pfam" id="PF20258"/>
    </source>
</evidence>
<dbReference type="GO" id="GO:0002143">
    <property type="term" value="P:tRNA wobble position uridine thiolation"/>
    <property type="evidence" value="ECO:0007669"/>
    <property type="project" value="TreeGrafter"/>
</dbReference>
<name>A0A259U0C3_9BACT</name>
<dbReference type="CDD" id="cd01998">
    <property type="entry name" value="MnmA_TRMU-like"/>
    <property type="match status" value="1"/>
</dbReference>
<dbReference type="InterPro" id="IPR023382">
    <property type="entry name" value="MnmA-like_central_sf"/>
</dbReference>
<dbReference type="InterPro" id="IPR004506">
    <property type="entry name" value="MnmA-like"/>
</dbReference>
<dbReference type="FunCoup" id="A0A259U0C3">
    <property type="interactions" value="538"/>
</dbReference>
<comment type="caution">
    <text evidence="9">Lacks conserved residue(s) required for the propagation of feature annotation.</text>
</comment>
<evidence type="ECO:0000313" key="12">
    <source>
        <dbReference type="EMBL" id="OZC03400.1"/>
    </source>
</evidence>
<comment type="similarity">
    <text evidence="9">Belongs to the MnmA/TRMU family.</text>
</comment>
<sequence length="433" mass="46368">MSRHGRVLVAMSGGVDSSVAAALLHEQGYDVVGVTMKTWDHATTGGKAEAQARAKAPGGKQVGCCSLDDMNDARAVAVRLGVPHFIVDIRDEFGSFVIDRFERDYLTGRTPNPCVLCNTHVKWAALLKRADALDCEWIATGHYARVRASGAEVLGGGDVATGGPLAPEAESAAGRSPQATSRRYILSRGVDRNKDQSYALWGVEQAHLARTLLPLGAMTKPDIRALAAEMGHLEVADKKDSYEICFVPDGDYRGWLERRRPGLAERVGGDFVWEASGDVLGQHRGTPFYTVGQRRGLGLAWSEPIYVTRIDPLTETVYLGPREALSGRTVLASDLNWVGVGGFPEETRVTAQVRYKDPGAPALVRQTGEDSVEAVFEAPRSAPAPGQALVLYDGDDVLAGGWIDAAHRDGALEAKRAGASGDGEMHTTLPVLS</sequence>
<feature type="domain" description="tRNA-specific 2-thiouridylase MnmA-like C-terminal" evidence="10">
    <location>
        <begin position="329"/>
        <end position="403"/>
    </location>
</feature>
<comment type="function">
    <text evidence="9">Catalyzes the 2-thiolation of uridine at the wobble position (U34) of tRNA, leading to the formation of s(2)U34.</text>
</comment>
<feature type="site" description="Interaction with tRNA" evidence="9">
    <location>
        <position position="142"/>
    </location>
</feature>
<dbReference type="Pfam" id="PF20258">
    <property type="entry name" value="tRNA_Me_trans_C"/>
    <property type="match status" value="1"/>
</dbReference>
<keyword evidence="7" id="KW-1015">Disulfide bond</keyword>
<dbReference type="InParanoid" id="A0A259U0C3"/>
<reference evidence="12 13" key="1">
    <citation type="submission" date="2016-11" db="EMBL/GenBank/DDBJ databases">
        <title>Study of marine rhodopsin-containing bacteria.</title>
        <authorList>
            <person name="Yoshizawa S."/>
            <person name="Kumagai Y."/>
            <person name="Kogure K."/>
        </authorList>
    </citation>
    <scope>NUCLEOTIDE SEQUENCE [LARGE SCALE GENOMIC DNA]</scope>
    <source>
        <strain evidence="12 13">SG-29</strain>
    </source>
</reference>
<keyword evidence="6 9" id="KW-0694">RNA-binding</keyword>
<feature type="site" description="Interaction with tRNA" evidence="9">
    <location>
        <position position="387"/>
    </location>
</feature>
<keyword evidence="9" id="KW-0963">Cytoplasm</keyword>
<keyword evidence="4 9" id="KW-0547">Nucleotide-binding</keyword>